<dbReference type="InterPro" id="IPR006379">
    <property type="entry name" value="HAD-SF_hydro_IIB"/>
</dbReference>
<dbReference type="OrthoDB" id="9781413at2"/>
<evidence type="ECO:0000313" key="1">
    <source>
        <dbReference type="EMBL" id="ADL07408.1"/>
    </source>
</evidence>
<dbReference type="InterPro" id="IPR000150">
    <property type="entry name" value="Cof"/>
</dbReference>
<dbReference type="InterPro" id="IPR023214">
    <property type="entry name" value="HAD_sf"/>
</dbReference>
<keyword evidence="1" id="KW-0378">Hydrolase</keyword>
<dbReference type="RefSeq" id="WP_013275455.1">
    <property type="nucleotide sequence ID" value="NC_014377.1"/>
</dbReference>
<dbReference type="SFLD" id="SFLDS00003">
    <property type="entry name" value="Haloacid_Dehalogenase"/>
    <property type="match status" value="1"/>
</dbReference>
<dbReference type="SFLD" id="SFLDG01144">
    <property type="entry name" value="C2.B.4:_PGP_Like"/>
    <property type="match status" value="1"/>
</dbReference>
<organism evidence="1 2">
    <name type="scientific">Thermosediminibacter oceani (strain ATCC BAA-1034 / DSM 16646 / JW/IW-1228P)</name>
    <dbReference type="NCBI Taxonomy" id="555079"/>
    <lineage>
        <taxon>Bacteria</taxon>
        <taxon>Bacillati</taxon>
        <taxon>Bacillota</taxon>
        <taxon>Clostridia</taxon>
        <taxon>Thermosediminibacterales</taxon>
        <taxon>Thermosediminibacteraceae</taxon>
        <taxon>Thermosediminibacter</taxon>
    </lineage>
</organism>
<sequence length="265" mass="29531">MKYRLVVTDLDGTLLDNEKRVSSANIEAIKRLREAGIMFTIATGRGERAAGPFIKLLGIDMPAVLFNGGEIYDPSRGPVYTSYLEKDVFHLVIDHFRNSEMGIVTFHHDRIFIADLKPSHDLYLKREKVEVERLKDPEEVDEVNKILLVGDVPLAKKMMAELEKKAGIRINHVQSDRFYLEVIPDGVSKAEGLRKLCDILGIDRQSVVAIGDNMNDLSMIEFAGLGVAVENAEEEIKRAAGLIVPANTENGVAYLIKKIIEGDIT</sequence>
<dbReference type="Pfam" id="PF08282">
    <property type="entry name" value="Hydrolase_3"/>
    <property type="match status" value="1"/>
</dbReference>
<dbReference type="PANTHER" id="PTHR10000:SF8">
    <property type="entry name" value="HAD SUPERFAMILY HYDROLASE-LIKE, TYPE 3"/>
    <property type="match status" value="1"/>
</dbReference>
<dbReference type="GO" id="GO:0000287">
    <property type="term" value="F:magnesium ion binding"/>
    <property type="evidence" value="ECO:0007669"/>
    <property type="project" value="TreeGrafter"/>
</dbReference>
<dbReference type="AlphaFoldDB" id="D9S1Y1"/>
<gene>
    <name evidence="1" type="ordered locus">Toce_0636</name>
</gene>
<accession>D9S1Y1</accession>
<keyword evidence="2" id="KW-1185">Reference proteome</keyword>
<proteinExistence type="predicted"/>
<dbReference type="KEGG" id="toc:Toce_0636"/>
<dbReference type="Gene3D" id="3.40.50.1000">
    <property type="entry name" value="HAD superfamily/HAD-like"/>
    <property type="match status" value="1"/>
</dbReference>
<dbReference type="CDD" id="cd07516">
    <property type="entry name" value="HAD_Pase"/>
    <property type="match status" value="1"/>
</dbReference>
<name>D9S1Y1_THEOJ</name>
<dbReference type="EMBL" id="CP002131">
    <property type="protein sequence ID" value="ADL07408.1"/>
    <property type="molecule type" value="Genomic_DNA"/>
</dbReference>
<dbReference type="GO" id="GO:0016791">
    <property type="term" value="F:phosphatase activity"/>
    <property type="evidence" value="ECO:0007669"/>
    <property type="project" value="TreeGrafter"/>
</dbReference>
<evidence type="ECO:0000313" key="2">
    <source>
        <dbReference type="Proteomes" id="UP000000272"/>
    </source>
</evidence>
<dbReference type="NCBIfam" id="TIGR01484">
    <property type="entry name" value="HAD-SF-IIB"/>
    <property type="match status" value="1"/>
</dbReference>
<protein>
    <submittedName>
        <fullName evidence="1">Cof-like hydrolase</fullName>
    </submittedName>
</protein>
<dbReference type="HOGENOM" id="CLU_044146_0_1_9"/>
<dbReference type="STRING" id="555079.Toce_0636"/>
<dbReference type="InterPro" id="IPR036412">
    <property type="entry name" value="HAD-like_sf"/>
</dbReference>
<dbReference type="GO" id="GO:0005829">
    <property type="term" value="C:cytosol"/>
    <property type="evidence" value="ECO:0007669"/>
    <property type="project" value="TreeGrafter"/>
</dbReference>
<dbReference type="PANTHER" id="PTHR10000">
    <property type="entry name" value="PHOSPHOSERINE PHOSPHATASE"/>
    <property type="match status" value="1"/>
</dbReference>
<dbReference type="Gene3D" id="3.30.1240.10">
    <property type="match status" value="1"/>
</dbReference>
<dbReference type="NCBIfam" id="TIGR00099">
    <property type="entry name" value="Cof-subfamily"/>
    <property type="match status" value="1"/>
</dbReference>
<dbReference type="SFLD" id="SFLDG01140">
    <property type="entry name" value="C2.B:_Phosphomannomutase_and_P"/>
    <property type="match status" value="1"/>
</dbReference>
<dbReference type="SUPFAM" id="SSF56784">
    <property type="entry name" value="HAD-like"/>
    <property type="match status" value="1"/>
</dbReference>
<dbReference type="Proteomes" id="UP000000272">
    <property type="component" value="Chromosome"/>
</dbReference>
<dbReference type="eggNOG" id="COG0561">
    <property type="taxonomic scope" value="Bacteria"/>
</dbReference>
<reference evidence="1 2" key="1">
    <citation type="journal article" date="2010" name="Stand. Genomic Sci.">
        <title>Complete genome sequence of Thermosediminibacter oceani type strain (JW/IW-1228P).</title>
        <authorList>
            <person name="Pitluck S."/>
            <person name="Yasawong M."/>
            <person name="Munk C."/>
            <person name="Nolan M."/>
            <person name="Lapidus A."/>
            <person name="Lucas S."/>
            <person name="Glavina Del Rio T."/>
            <person name="Tice H."/>
            <person name="Cheng J.F."/>
            <person name="Bruce D."/>
            <person name="Detter C."/>
            <person name="Tapia R."/>
            <person name="Han C."/>
            <person name="Goodwin L."/>
            <person name="Liolios K."/>
            <person name="Ivanova N."/>
            <person name="Mavromatis K."/>
            <person name="Mikhailova N."/>
            <person name="Pati A."/>
            <person name="Chen A."/>
            <person name="Palaniappan K."/>
            <person name="Land M."/>
            <person name="Hauser L."/>
            <person name="Chang Y.J."/>
            <person name="Jeffries C.D."/>
            <person name="Rohde M."/>
            <person name="Spring S."/>
            <person name="Sikorski J."/>
            <person name="Goker M."/>
            <person name="Woyke T."/>
            <person name="Bristow J."/>
            <person name="Eisen J.A."/>
            <person name="Markowitz V."/>
            <person name="Hugenholtz P."/>
            <person name="Kyrpides N.C."/>
            <person name="Klenk H.P."/>
        </authorList>
    </citation>
    <scope>NUCLEOTIDE SEQUENCE [LARGE SCALE GENOMIC DNA]</scope>
    <source>
        <strain evidence="2">ATCC BAA-1034 / DSM 16646 / JW/IW-1228P</strain>
    </source>
</reference>